<organism evidence="3 4">
    <name type="scientific">Dielma fastidiosa</name>
    <dbReference type="NCBI Taxonomy" id="1034346"/>
    <lineage>
        <taxon>Bacteria</taxon>
        <taxon>Bacillati</taxon>
        <taxon>Bacillota</taxon>
        <taxon>Erysipelotrichia</taxon>
        <taxon>Erysipelotrichales</taxon>
        <taxon>Erysipelotrichaceae</taxon>
        <taxon>Dielma</taxon>
    </lineage>
</organism>
<reference evidence="3 4" key="1">
    <citation type="submission" date="2018-05" db="EMBL/GenBank/DDBJ databases">
        <title>Genomic Encyclopedia of Type Strains, Phase IV (KMG-IV): sequencing the most valuable type-strain genomes for metagenomic binning, comparative biology and taxonomic classification.</title>
        <authorList>
            <person name="Goeker M."/>
        </authorList>
    </citation>
    <scope>NUCLEOTIDE SEQUENCE [LARGE SCALE GENOMIC DNA]</scope>
    <source>
        <strain evidence="3 4">JC118</strain>
    </source>
</reference>
<sequence length="268" mass="29047">MSNQTPVLTKKDIRKAAMRWIPMAVNTYTYQYQQAGSIVYSLSPALRKIYADNDDHYVASLNNHYNYFNTHPWLATLILGAALGIEDNGGVDSLEAVQSFKVGMMGPVAGIGDTLIWVLYPTIIGSIAGYMALEGSAIGAIAWLILNILCIFLRVKMFEWGYESGSKLITTLGAKLSQFTEAMSVMGLIVAGALIPSVVKVSTPLTFTAGEVTKEIQGVFDAILPFMLPVLCTFIAYKLIRSGKVKVTALILIIVVFSMVCAAFGLLA</sequence>
<dbReference type="InterPro" id="IPR050303">
    <property type="entry name" value="GatZ_KbaZ_carbometab"/>
</dbReference>
<dbReference type="AlphaFoldDB" id="A0A2V2FZ16"/>
<reference evidence="2" key="2">
    <citation type="submission" date="2022-03" db="EMBL/GenBank/DDBJ databases">
        <title>First case of bacteraemia caused by Dielma fastidiosa in a patient hospitalised with diverticulitis.</title>
        <authorList>
            <person name="Forman-Ankjaer B."/>
            <person name="Hvid-Jensen F."/>
            <person name="Kobel C.M."/>
            <person name="Greve T."/>
        </authorList>
    </citation>
    <scope>NUCLEOTIDE SEQUENCE</scope>
    <source>
        <strain evidence="2">AUH_DF_2021</strain>
    </source>
</reference>
<proteinExistence type="predicted"/>
<dbReference type="RefSeq" id="WP_022939215.1">
    <property type="nucleotide sequence ID" value="NZ_BAABZA010000001.1"/>
</dbReference>
<feature type="transmembrane region" description="Helical" evidence="1">
    <location>
        <begin position="219"/>
        <end position="240"/>
    </location>
</feature>
<keyword evidence="1" id="KW-0812">Transmembrane</keyword>
<evidence type="ECO:0000313" key="4">
    <source>
        <dbReference type="Proteomes" id="UP000247612"/>
    </source>
</evidence>
<dbReference type="OrthoDB" id="9795582at2"/>
<gene>
    <name evidence="3" type="ORF">DES51_107114</name>
    <name evidence="2" type="ORF">MQE39_14465</name>
</gene>
<protein>
    <submittedName>
        <fullName evidence="3">PTS system mannose-specific IID component</fullName>
    </submittedName>
    <submittedName>
        <fullName evidence="2">PTS system mannose/fructose/sorbose family transporter subunit IID</fullName>
    </submittedName>
</protein>
<feature type="transmembrane region" description="Helical" evidence="1">
    <location>
        <begin position="247"/>
        <end position="267"/>
    </location>
</feature>
<dbReference type="Proteomes" id="UP000247612">
    <property type="component" value="Unassembled WGS sequence"/>
</dbReference>
<keyword evidence="1" id="KW-1133">Transmembrane helix</keyword>
<dbReference type="EMBL" id="QJKH01000007">
    <property type="protein sequence ID" value="PXX78573.1"/>
    <property type="molecule type" value="Genomic_DNA"/>
</dbReference>
<dbReference type="Pfam" id="PF03613">
    <property type="entry name" value="EIID-AGA"/>
    <property type="match status" value="1"/>
</dbReference>
<dbReference type="GO" id="GO:0005886">
    <property type="term" value="C:plasma membrane"/>
    <property type="evidence" value="ECO:0007669"/>
    <property type="project" value="TreeGrafter"/>
</dbReference>
<evidence type="ECO:0000313" key="3">
    <source>
        <dbReference type="EMBL" id="PXX78573.1"/>
    </source>
</evidence>
<keyword evidence="1" id="KW-0472">Membrane</keyword>
<feature type="transmembrane region" description="Helical" evidence="1">
    <location>
        <begin position="108"/>
        <end position="131"/>
    </location>
</feature>
<dbReference type="STRING" id="1034346.GCA_000313565_02939"/>
<dbReference type="EMBL" id="JALDAW010000022">
    <property type="protein sequence ID" value="MDY5169320.1"/>
    <property type="molecule type" value="Genomic_DNA"/>
</dbReference>
<name>A0A2V2FZ16_9FIRM</name>
<feature type="transmembrane region" description="Helical" evidence="1">
    <location>
        <begin position="176"/>
        <end position="199"/>
    </location>
</feature>
<feature type="transmembrane region" description="Helical" evidence="1">
    <location>
        <begin position="137"/>
        <end position="155"/>
    </location>
</feature>
<dbReference type="PANTHER" id="PTHR32502:SF26">
    <property type="entry name" value="PHOSPHOTRANSFERASE SYSTEM SUGAR-SPECIFIC EIID COMPONENT"/>
    <property type="match status" value="1"/>
</dbReference>
<dbReference type="GO" id="GO:0009401">
    <property type="term" value="P:phosphoenolpyruvate-dependent sugar phosphotransferase system"/>
    <property type="evidence" value="ECO:0007669"/>
    <property type="project" value="InterPro"/>
</dbReference>
<comment type="caution">
    <text evidence="3">The sequence shown here is derived from an EMBL/GenBank/DDBJ whole genome shotgun (WGS) entry which is preliminary data.</text>
</comment>
<dbReference type="PROSITE" id="PS51108">
    <property type="entry name" value="PTS_EIID"/>
    <property type="match status" value="1"/>
</dbReference>
<evidence type="ECO:0000256" key="1">
    <source>
        <dbReference type="SAM" id="Phobius"/>
    </source>
</evidence>
<evidence type="ECO:0000313" key="2">
    <source>
        <dbReference type="EMBL" id="MDY5169320.1"/>
    </source>
</evidence>
<keyword evidence="4" id="KW-1185">Reference proteome</keyword>
<dbReference type="Proteomes" id="UP001276902">
    <property type="component" value="Unassembled WGS sequence"/>
</dbReference>
<dbReference type="PANTHER" id="PTHR32502">
    <property type="entry name" value="N-ACETYLGALACTOSAMINE PERMEASE II COMPONENT-RELATED"/>
    <property type="match status" value="1"/>
</dbReference>
<dbReference type="InterPro" id="IPR004704">
    <property type="entry name" value="PTS_IID_man"/>
</dbReference>
<accession>A0A2V2FZ16</accession>